<feature type="compositionally biased region" description="Low complexity" evidence="4">
    <location>
        <begin position="369"/>
        <end position="390"/>
    </location>
</feature>
<sequence length="415" mass="45004">MFGYRVPAPDQAMLVSGGRRRRDGAPFRVVVGHGRFVLPIFRKTRFLSLAMHESEVAEHCVTRQGIPLTVRAVIAFKVGNDIESIVNAGQRFLSEQKEMSVLTGRIFAGHLRAIIGSMTVEEIVTERQKLASEVVETSKSEMGRIGLIVDSFQIQSIDDGDTGYIRAMSAPHQAAIQREAKIAEAQAAQRASEAEQESARKQAEYARETAMVRAQYQAEVSRVEAEAAQSGPLAQAHAQQDVLAAQTELAERAARLRQQELQAEVVKPAEAEAERVRVLALAEAERTKIQAEAASSNDRVALDQQLIDQLPKIVERAAAGLQGANINVLNGADGLGQLTAGLVGQGLTILDSVRNTMGQPQSPSPFQPQPSSQARSRPRSQTRTEAQAQPQPQPPTQPRPPEVERPARQGSSTGV</sequence>
<proteinExistence type="inferred from homology"/>
<gene>
    <name evidence="6" type="ORF">GCM10009802_25490</name>
</gene>
<dbReference type="CDD" id="cd03399">
    <property type="entry name" value="SPFH_flotillin"/>
    <property type="match status" value="1"/>
</dbReference>
<feature type="region of interest" description="Disordered" evidence="4">
    <location>
        <begin position="355"/>
        <end position="415"/>
    </location>
</feature>
<accession>A0ABN2Y5U6</accession>
<comment type="caution">
    <text evidence="6">The sequence shown here is derived from an EMBL/GenBank/DDBJ whole genome shotgun (WGS) entry which is preliminary data.</text>
</comment>
<dbReference type="RefSeq" id="WP_344289988.1">
    <property type="nucleotide sequence ID" value="NZ_BAAAPF010000062.1"/>
</dbReference>
<keyword evidence="3" id="KW-0472">Membrane</keyword>
<reference evidence="6 7" key="1">
    <citation type="journal article" date="2019" name="Int. J. Syst. Evol. Microbiol.">
        <title>The Global Catalogue of Microorganisms (GCM) 10K type strain sequencing project: providing services to taxonomists for standard genome sequencing and annotation.</title>
        <authorList>
            <consortium name="The Broad Institute Genomics Platform"/>
            <consortium name="The Broad Institute Genome Sequencing Center for Infectious Disease"/>
            <person name="Wu L."/>
            <person name="Ma J."/>
        </authorList>
    </citation>
    <scope>NUCLEOTIDE SEQUENCE [LARGE SCALE GENOMIC DNA]</scope>
    <source>
        <strain evidence="6 7">JCM 15481</strain>
    </source>
</reference>
<evidence type="ECO:0000313" key="7">
    <source>
        <dbReference type="Proteomes" id="UP001500443"/>
    </source>
</evidence>
<dbReference type="InterPro" id="IPR001107">
    <property type="entry name" value="Band_7"/>
</dbReference>
<evidence type="ECO:0000313" key="6">
    <source>
        <dbReference type="EMBL" id="GAA2121883.1"/>
    </source>
</evidence>
<comment type="subcellular location">
    <subcellularLocation>
        <location evidence="1">Membrane</location>
    </subcellularLocation>
</comment>
<dbReference type="SMART" id="SM00244">
    <property type="entry name" value="PHB"/>
    <property type="match status" value="1"/>
</dbReference>
<feature type="compositionally biased region" description="Pro residues" evidence="4">
    <location>
        <begin position="391"/>
        <end position="400"/>
    </location>
</feature>
<dbReference type="Proteomes" id="UP001500443">
    <property type="component" value="Unassembled WGS sequence"/>
</dbReference>
<keyword evidence="7" id="KW-1185">Reference proteome</keyword>
<dbReference type="Pfam" id="PF01145">
    <property type="entry name" value="Band_7"/>
    <property type="match status" value="1"/>
</dbReference>
<dbReference type="InterPro" id="IPR036013">
    <property type="entry name" value="Band_7/SPFH_dom_sf"/>
</dbReference>
<dbReference type="SUPFAM" id="SSF117892">
    <property type="entry name" value="Band 7/SPFH domain"/>
    <property type="match status" value="1"/>
</dbReference>
<dbReference type="InterPro" id="IPR027705">
    <property type="entry name" value="Flotillin_fam"/>
</dbReference>
<dbReference type="PANTHER" id="PTHR13806:SF46">
    <property type="entry name" value="FLOTILLIN-1-RELATED"/>
    <property type="match status" value="1"/>
</dbReference>
<protein>
    <submittedName>
        <fullName evidence="6">Flotillin family protein</fullName>
    </submittedName>
</protein>
<evidence type="ECO:0000259" key="5">
    <source>
        <dbReference type="SMART" id="SM00244"/>
    </source>
</evidence>
<comment type="similarity">
    <text evidence="2">Belongs to the band 7/mec-2 family. Flotillin subfamily.</text>
</comment>
<dbReference type="Gene3D" id="3.30.479.30">
    <property type="entry name" value="Band 7 domain"/>
    <property type="match status" value="1"/>
</dbReference>
<organism evidence="6 7">
    <name type="scientific">Streptomyces synnematoformans</name>
    <dbReference type="NCBI Taxonomy" id="415721"/>
    <lineage>
        <taxon>Bacteria</taxon>
        <taxon>Bacillati</taxon>
        <taxon>Actinomycetota</taxon>
        <taxon>Actinomycetes</taxon>
        <taxon>Kitasatosporales</taxon>
        <taxon>Streptomycetaceae</taxon>
        <taxon>Streptomyces</taxon>
    </lineage>
</organism>
<name>A0ABN2Y5U6_9ACTN</name>
<dbReference type="EMBL" id="BAAAPF010000062">
    <property type="protein sequence ID" value="GAA2121883.1"/>
    <property type="molecule type" value="Genomic_DNA"/>
</dbReference>
<feature type="domain" description="Band 7" evidence="5">
    <location>
        <begin position="2"/>
        <end position="172"/>
    </location>
</feature>
<evidence type="ECO:0000256" key="1">
    <source>
        <dbReference type="ARBA" id="ARBA00004370"/>
    </source>
</evidence>
<evidence type="ECO:0000256" key="3">
    <source>
        <dbReference type="ARBA" id="ARBA00023136"/>
    </source>
</evidence>
<evidence type="ECO:0000256" key="4">
    <source>
        <dbReference type="SAM" id="MobiDB-lite"/>
    </source>
</evidence>
<evidence type="ECO:0000256" key="2">
    <source>
        <dbReference type="ARBA" id="ARBA00007161"/>
    </source>
</evidence>
<dbReference type="PANTHER" id="PTHR13806">
    <property type="entry name" value="FLOTILLIN-RELATED"/>
    <property type="match status" value="1"/>
</dbReference>